<keyword evidence="5" id="KW-1185">Reference proteome</keyword>
<protein>
    <submittedName>
        <fullName evidence="4">Putative flagellum biosynthesis repressor protein FlbT</fullName>
    </submittedName>
</protein>
<dbReference type="GO" id="GO:0044781">
    <property type="term" value="P:bacterial-type flagellum organization"/>
    <property type="evidence" value="ECO:0007669"/>
    <property type="project" value="UniProtKB-KW"/>
</dbReference>
<accession>A0A8S8XHS5</accession>
<keyword evidence="2" id="KW-1005">Bacterial flagellum biogenesis</keyword>
<evidence type="ECO:0000313" key="5">
    <source>
        <dbReference type="Proteomes" id="UP000681075"/>
    </source>
</evidence>
<dbReference type="Proteomes" id="UP000681075">
    <property type="component" value="Unassembled WGS sequence"/>
</dbReference>
<gene>
    <name evidence="4" type="primary">flbT</name>
    <name evidence="4" type="ORF">TMPK1_37160</name>
</gene>
<evidence type="ECO:0000256" key="3">
    <source>
        <dbReference type="ARBA" id="ARBA00022884"/>
    </source>
</evidence>
<keyword evidence="3" id="KW-0694">RNA-binding</keyword>
<evidence type="ECO:0000256" key="1">
    <source>
        <dbReference type="ARBA" id="ARBA00022491"/>
    </source>
</evidence>
<evidence type="ECO:0000313" key="4">
    <source>
        <dbReference type="EMBL" id="GIL41479.1"/>
    </source>
</evidence>
<dbReference type="GO" id="GO:0006402">
    <property type="term" value="P:mRNA catabolic process"/>
    <property type="evidence" value="ECO:0007669"/>
    <property type="project" value="InterPro"/>
</dbReference>
<name>A0A8S8XHS5_9PROT</name>
<keyword evidence="1" id="KW-0678">Repressor</keyword>
<dbReference type="InterPro" id="IPR009967">
    <property type="entry name" value="Flagellum_FlbT"/>
</dbReference>
<dbReference type="EMBL" id="BOPV01000001">
    <property type="protein sequence ID" value="GIL41479.1"/>
    <property type="molecule type" value="Genomic_DNA"/>
</dbReference>
<proteinExistence type="predicted"/>
<dbReference type="RefSeq" id="WP_420244966.1">
    <property type="nucleotide sequence ID" value="NZ_BOPV01000001.1"/>
</dbReference>
<dbReference type="AlphaFoldDB" id="A0A8S8XHS5"/>
<dbReference type="Pfam" id="PF07378">
    <property type="entry name" value="FlbT"/>
    <property type="match status" value="1"/>
</dbReference>
<sequence length="146" mass="16362">MPLKLDLKPGEKFILNGTVVQVGRDGRSLILQNEAILLRDRDVMQEEEANTPARRIYFAVMLSYVDPQNVAFHDEQLYRLLNEYLEVTSLPVIKQTLMLIGQNVAAKQHYRALKACKSLIVAEDELLKTPAPAASEATASKTPKGR</sequence>
<dbReference type="GO" id="GO:0048027">
    <property type="term" value="F:mRNA 5'-UTR binding"/>
    <property type="evidence" value="ECO:0007669"/>
    <property type="project" value="InterPro"/>
</dbReference>
<organism evidence="4 5">
    <name type="scientific">Roseiterribacter gracilis</name>
    <dbReference type="NCBI Taxonomy" id="2812848"/>
    <lineage>
        <taxon>Bacteria</taxon>
        <taxon>Pseudomonadati</taxon>
        <taxon>Pseudomonadota</taxon>
        <taxon>Alphaproteobacteria</taxon>
        <taxon>Rhodospirillales</taxon>
        <taxon>Roseiterribacteraceae</taxon>
        <taxon>Roseiterribacter</taxon>
    </lineage>
</organism>
<reference evidence="4" key="1">
    <citation type="submission" date="2021-02" db="EMBL/GenBank/DDBJ databases">
        <title>Genome sequence of Rhodospirillales sp. strain TMPK1 isolated from soil.</title>
        <authorList>
            <person name="Nakai R."/>
            <person name="Kusada H."/>
            <person name="Tamaki H."/>
        </authorList>
    </citation>
    <scope>NUCLEOTIDE SEQUENCE</scope>
    <source>
        <strain evidence="4">TMPK1</strain>
    </source>
</reference>
<dbReference type="GO" id="GO:1902209">
    <property type="term" value="P:negative regulation of bacterial-type flagellum assembly"/>
    <property type="evidence" value="ECO:0007669"/>
    <property type="project" value="InterPro"/>
</dbReference>
<comment type="caution">
    <text evidence="4">The sequence shown here is derived from an EMBL/GenBank/DDBJ whole genome shotgun (WGS) entry which is preliminary data.</text>
</comment>
<evidence type="ECO:0000256" key="2">
    <source>
        <dbReference type="ARBA" id="ARBA00022795"/>
    </source>
</evidence>